<dbReference type="OrthoDB" id="2684236at2759"/>
<dbReference type="HOGENOM" id="CLU_010103_1_1_1"/>
<dbReference type="PANTHER" id="PTHR34365">
    <property type="entry name" value="ENOLASE (DUF1399)"/>
    <property type="match status" value="1"/>
</dbReference>
<dbReference type="Pfam" id="PF07173">
    <property type="entry name" value="GRDP-like"/>
    <property type="match status" value="1"/>
</dbReference>
<dbReference type="AlphaFoldDB" id="A0A0C9ZVL3"/>
<reference evidence="2" key="2">
    <citation type="submission" date="2015-01" db="EMBL/GenBank/DDBJ databases">
        <title>Evolutionary Origins and Diversification of the Mycorrhizal Mutualists.</title>
        <authorList>
            <consortium name="DOE Joint Genome Institute"/>
            <consortium name="Mycorrhizal Genomics Consortium"/>
            <person name="Kohler A."/>
            <person name="Kuo A."/>
            <person name="Nagy L.G."/>
            <person name="Floudas D."/>
            <person name="Copeland A."/>
            <person name="Barry K.W."/>
            <person name="Cichocki N."/>
            <person name="Veneault-Fourrey C."/>
            <person name="LaButti K."/>
            <person name="Lindquist E.A."/>
            <person name="Lipzen A."/>
            <person name="Lundell T."/>
            <person name="Morin E."/>
            <person name="Murat C."/>
            <person name="Riley R."/>
            <person name="Ohm R."/>
            <person name="Sun H."/>
            <person name="Tunlid A."/>
            <person name="Henrissat B."/>
            <person name="Grigoriev I.V."/>
            <person name="Hibbett D.S."/>
            <person name="Martin F."/>
        </authorList>
    </citation>
    <scope>NUCLEOTIDE SEQUENCE [LARGE SCALE GENOMIC DNA]</scope>
    <source>
        <strain evidence="2">UH-Slu-Lm8-n1</strain>
    </source>
</reference>
<dbReference type="PANTHER" id="PTHR34365:SF7">
    <property type="entry name" value="GLYCINE-RICH DOMAIN-CONTAINING PROTEIN 1"/>
    <property type="match status" value="1"/>
</dbReference>
<sequence length="601" mass="68549">MTEQLPPYSTLPQPEPPQVRYTLPEKFNIGRFSTRHLVHPCQLKAHLQLLAAFSHLKRRVVASESIIAGLESDSEKRWVWFVNLAVERFERWCLTIRQSDMVEQRLPPIDVTMVWHAYLLNPSWYAEDTARISKLKPLVHFTDYFPNLLANPDLLTTDAPQHDRVSAWERLTKLPYDPFASAAYLKYKSIECPYCHRIILSPFLQPNGKGYAQSKFSIRCKCAQPITKELLGLYKFAKNIVEPTAPDTYLAGTLHTPHSTYDTARGDTIKKRILSSYISKKKKDKAMDPARQILENVQYDAACMRTVLNKHLKPRLHVLFCCNEYFSQSMDRLNKIMGAYTDDRVFSLDLVGAVLRQASFVKKMVDLRWTEPGYFANQLDTAALQHCVARYHAFLNIIAESPASFFVPTLDIDLGWHTHQLMASRYQNDCLSFVGRYVDHDDKVEEGQLATSFDLTCRAWNDRYHVPYMHCGCPLPGDTIGQKLRRLLSFKANSNIFLLPPKSDARAATHPSDHNAVFALQNMSTSMRRRENRTRKAEMRRLRAERDGRGVKRDGNVDHGIAFLYPVPTFYNYPGGCVVAAGAVVNGGSGCAVVSLVVLRE</sequence>
<evidence type="ECO:0000313" key="2">
    <source>
        <dbReference type="Proteomes" id="UP000054485"/>
    </source>
</evidence>
<name>A0A0C9ZVL3_9AGAM</name>
<reference evidence="1 2" key="1">
    <citation type="submission" date="2014-04" db="EMBL/GenBank/DDBJ databases">
        <authorList>
            <consortium name="DOE Joint Genome Institute"/>
            <person name="Kuo A."/>
            <person name="Ruytinx J."/>
            <person name="Rineau F."/>
            <person name="Colpaert J."/>
            <person name="Kohler A."/>
            <person name="Nagy L.G."/>
            <person name="Floudas D."/>
            <person name="Copeland A."/>
            <person name="Barry K.W."/>
            <person name="Cichocki N."/>
            <person name="Veneault-Fourrey C."/>
            <person name="LaButti K."/>
            <person name="Lindquist E.A."/>
            <person name="Lipzen A."/>
            <person name="Lundell T."/>
            <person name="Morin E."/>
            <person name="Murat C."/>
            <person name="Sun H."/>
            <person name="Tunlid A."/>
            <person name="Henrissat B."/>
            <person name="Grigoriev I.V."/>
            <person name="Hibbett D.S."/>
            <person name="Martin F."/>
            <person name="Nordberg H.P."/>
            <person name="Cantor M.N."/>
            <person name="Hua S.X."/>
        </authorList>
    </citation>
    <scope>NUCLEOTIDE SEQUENCE [LARGE SCALE GENOMIC DNA]</scope>
    <source>
        <strain evidence="1 2">UH-Slu-Lm8-n1</strain>
    </source>
</reference>
<dbReference type="STRING" id="930992.A0A0C9ZVL3"/>
<dbReference type="InterPro" id="IPR009836">
    <property type="entry name" value="GRDP-like"/>
</dbReference>
<accession>A0A0C9ZVL3</accession>
<keyword evidence="2" id="KW-1185">Reference proteome</keyword>
<dbReference type="EMBL" id="KN835255">
    <property type="protein sequence ID" value="KIK41875.1"/>
    <property type="molecule type" value="Genomic_DNA"/>
</dbReference>
<protein>
    <submittedName>
        <fullName evidence="1">Uncharacterized protein</fullName>
    </submittedName>
</protein>
<dbReference type="InParanoid" id="A0A0C9ZVL3"/>
<gene>
    <name evidence="1" type="ORF">CY34DRAFT_84653</name>
</gene>
<organism evidence="1 2">
    <name type="scientific">Suillus luteus UH-Slu-Lm8-n1</name>
    <dbReference type="NCBI Taxonomy" id="930992"/>
    <lineage>
        <taxon>Eukaryota</taxon>
        <taxon>Fungi</taxon>
        <taxon>Dikarya</taxon>
        <taxon>Basidiomycota</taxon>
        <taxon>Agaricomycotina</taxon>
        <taxon>Agaricomycetes</taxon>
        <taxon>Agaricomycetidae</taxon>
        <taxon>Boletales</taxon>
        <taxon>Suillineae</taxon>
        <taxon>Suillaceae</taxon>
        <taxon>Suillus</taxon>
    </lineage>
</organism>
<proteinExistence type="predicted"/>
<evidence type="ECO:0000313" key="1">
    <source>
        <dbReference type="EMBL" id="KIK41875.1"/>
    </source>
</evidence>
<dbReference type="Proteomes" id="UP000054485">
    <property type="component" value="Unassembled WGS sequence"/>
</dbReference>